<dbReference type="EMBL" id="JAMPLM010000072">
    <property type="protein sequence ID" value="MEP1062554.1"/>
    <property type="molecule type" value="Genomic_DNA"/>
</dbReference>
<proteinExistence type="predicted"/>
<name>A0ABV0KTJ2_9CYAN</name>
<gene>
    <name evidence="1" type="ORF">NDI38_29705</name>
</gene>
<keyword evidence="2" id="KW-1185">Reference proteome</keyword>
<dbReference type="RefSeq" id="WP_190452692.1">
    <property type="nucleotide sequence ID" value="NZ_JAMPLM010000072.1"/>
</dbReference>
<comment type="caution">
    <text evidence="1">The sequence shown here is derived from an EMBL/GenBank/DDBJ whole genome shotgun (WGS) entry which is preliminary data.</text>
</comment>
<dbReference type="Proteomes" id="UP001476950">
    <property type="component" value="Unassembled WGS sequence"/>
</dbReference>
<evidence type="ECO:0000313" key="1">
    <source>
        <dbReference type="EMBL" id="MEP1062554.1"/>
    </source>
</evidence>
<sequence>MTTPFSNFGWHTVLVFAVPTGALTQDELGQAIPKSNRIKVMAPLKVKPLTFAHSRIQRPPGMDERALLLEGYCLEPVPLPHSILPQTWAEATWSGQPGLLLPHGPH</sequence>
<organism evidence="1 2">
    <name type="scientific">Stenomitos frigidus AS-A4</name>
    <dbReference type="NCBI Taxonomy" id="2933935"/>
    <lineage>
        <taxon>Bacteria</taxon>
        <taxon>Bacillati</taxon>
        <taxon>Cyanobacteriota</taxon>
        <taxon>Cyanophyceae</taxon>
        <taxon>Leptolyngbyales</taxon>
        <taxon>Leptolyngbyaceae</taxon>
        <taxon>Stenomitos</taxon>
    </lineage>
</organism>
<accession>A0ABV0KTJ2</accession>
<evidence type="ECO:0000313" key="2">
    <source>
        <dbReference type="Proteomes" id="UP001476950"/>
    </source>
</evidence>
<reference evidence="1 2" key="1">
    <citation type="submission" date="2022-04" db="EMBL/GenBank/DDBJ databases">
        <title>Positive selection, recombination, and allopatry shape intraspecific diversity of widespread and dominant cyanobacteria.</title>
        <authorList>
            <person name="Wei J."/>
            <person name="Shu W."/>
            <person name="Hu C."/>
        </authorList>
    </citation>
    <scope>NUCLEOTIDE SEQUENCE [LARGE SCALE GENOMIC DNA]</scope>
    <source>
        <strain evidence="1 2">AS-A4</strain>
    </source>
</reference>
<protein>
    <submittedName>
        <fullName evidence="1">Uncharacterized protein</fullName>
    </submittedName>
</protein>